<sequence>MAWDRVSLTRVAVLGILALLAAADNKGSTHGLASEAIDKTQVYTGNSTAAVGQSPPVPGWWDSKICINTFCVYANQRLAGGRGLVAVTRADEFQKLERLEDHLDRAESRILQSPAPFTSTEILHKGPGLTATSPIRRGKPLLSAAPVLIVHRAFLDLVPKKKDRTRLLDTAISYLPPATQTLFNAQRHSPHLSSVEQTLLAHPFEIDLAYASHKQSTGATGPDGQPAEPDPHAHSRHFANYPEAARFQHDCRPNVATHLDGAFALRATVARKVAEGEELSVSWVDPFMERGERGRWVGRHRGLVGAEKKGCPCSACAVKDKKEGKEKDERLKEVVKIRGELRNHDSNKVDLGMVERFLELYLAERLQVKLAEAYELAAINFNYLGDDKRAKKYAELAVQAGIVEGGAESNDVAAMRVFAKDVRGHYSYRYKLKRMGL</sequence>
<dbReference type="SUPFAM" id="SSF82199">
    <property type="entry name" value="SET domain"/>
    <property type="match status" value="1"/>
</dbReference>
<proteinExistence type="predicted"/>
<evidence type="ECO:0000313" key="3">
    <source>
        <dbReference type="EMBL" id="KAK3899220.1"/>
    </source>
</evidence>
<feature type="signal peptide" evidence="2">
    <location>
        <begin position="1"/>
        <end position="23"/>
    </location>
</feature>
<gene>
    <name evidence="3" type="ORF">C8A05DRAFT_46650</name>
</gene>
<organism evidence="3 4">
    <name type="scientific">Staphylotrichum tortipilum</name>
    <dbReference type="NCBI Taxonomy" id="2831512"/>
    <lineage>
        <taxon>Eukaryota</taxon>
        <taxon>Fungi</taxon>
        <taxon>Dikarya</taxon>
        <taxon>Ascomycota</taxon>
        <taxon>Pezizomycotina</taxon>
        <taxon>Sordariomycetes</taxon>
        <taxon>Sordariomycetidae</taxon>
        <taxon>Sordariales</taxon>
        <taxon>Chaetomiaceae</taxon>
        <taxon>Staphylotrichum</taxon>
    </lineage>
</organism>
<reference evidence="3" key="2">
    <citation type="submission" date="2023-05" db="EMBL/GenBank/DDBJ databases">
        <authorList>
            <consortium name="Lawrence Berkeley National Laboratory"/>
            <person name="Steindorff A."/>
            <person name="Hensen N."/>
            <person name="Bonometti L."/>
            <person name="Westerberg I."/>
            <person name="Brannstrom I.O."/>
            <person name="Guillou S."/>
            <person name="Cros-Aarteil S."/>
            <person name="Calhoun S."/>
            <person name="Haridas S."/>
            <person name="Kuo A."/>
            <person name="Mondo S."/>
            <person name="Pangilinan J."/>
            <person name="Riley R."/>
            <person name="Labutti K."/>
            <person name="Andreopoulos B."/>
            <person name="Lipzen A."/>
            <person name="Chen C."/>
            <person name="Yanf M."/>
            <person name="Daum C."/>
            <person name="Ng V."/>
            <person name="Clum A."/>
            <person name="Ohm R."/>
            <person name="Martin F."/>
            <person name="Silar P."/>
            <person name="Natvig D."/>
            <person name="Lalanne C."/>
            <person name="Gautier V."/>
            <person name="Ament-Velasquez S.L."/>
            <person name="Kruys A."/>
            <person name="Hutchinson M.I."/>
            <person name="Powell A.J."/>
            <person name="Barry K."/>
            <person name="Miller A.N."/>
            <person name="Grigoriev I.V."/>
            <person name="Debuchy R."/>
            <person name="Gladieux P."/>
            <person name="Thoren M.H."/>
            <person name="Johannesson H."/>
        </authorList>
    </citation>
    <scope>NUCLEOTIDE SEQUENCE</scope>
    <source>
        <strain evidence="3">CBS 103.79</strain>
    </source>
</reference>
<name>A0AAN6MEB5_9PEZI</name>
<evidence type="ECO:0000313" key="4">
    <source>
        <dbReference type="Proteomes" id="UP001303889"/>
    </source>
</evidence>
<dbReference type="InterPro" id="IPR053185">
    <property type="entry name" value="SET_domain_protein"/>
</dbReference>
<evidence type="ECO:0008006" key="5">
    <source>
        <dbReference type="Google" id="ProtNLM"/>
    </source>
</evidence>
<dbReference type="CDD" id="cd20071">
    <property type="entry name" value="SET_SMYD"/>
    <property type="match status" value="1"/>
</dbReference>
<dbReference type="AlphaFoldDB" id="A0AAN6MEB5"/>
<dbReference type="InterPro" id="IPR046341">
    <property type="entry name" value="SET_dom_sf"/>
</dbReference>
<dbReference type="Gene3D" id="2.170.270.10">
    <property type="entry name" value="SET domain"/>
    <property type="match status" value="1"/>
</dbReference>
<dbReference type="PANTHER" id="PTHR47332">
    <property type="entry name" value="SET DOMAIN-CONTAINING PROTEIN 5"/>
    <property type="match status" value="1"/>
</dbReference>
<feature type="chain" id="PRO_5043010154" description="SET domain-containing protein" evidence="2">
    <location>
        <begin position="24"/>
        <end position="437"/>
    </location>
</feature>
<dbReference type="EMBL" id="MU855816">
    <property type="protein sequence ID" value="KAK3899220.1"/>
    <property type="molecule type" value="Genomic_DNA"/>
</dbReference>
<reference evidence="3" key="1">
    <citation type="journal article" date="2023" name="Mol. Phylogenet. Evol.">
        <title>Genome-scale phylogeny and comparative genomics of the fungal order Sordariales.</title>
        <authorList>
            <person name="Hensen N."/>
            <person name="Bonometti L."/>
            <person name="Westerberg I."/>
            <person name="Brannstrom I.O."/>
            <person name="Guillou S."/>
            <person name="Cros-Aarteil S."/>
            <person name="Calhoun S."/>
            <person name="Haridas S."/>
            <person name="Kuo A."/>
            <person name="Mondo S."/>
            <person name="Pangilinan J."/>
            <person name="Riley R."/>
            <person name="LaButti K."/>
            <person name="Andreopoulos B."/>
            <person name="Lipzen A."/>
            <person name="Chen C."/>
            <person name="Yan M."/>
            <person name="Daum C."/>
            <person name="Ng V."/>
            <person name="Clum A."/>
            <person name="Steindorff A."/>
            <person name="Ohm R.A."/>
            <person name="Martin F."/>
            <person name="Silar P."/>
            <person name="Natvig D.O."/>
            <person name="Lalanne C."/>
            <person name="Gautier V."/>
            <person name="Ament-Velasquez S.L."/>
            <person name="Kruys A."/>
            <person name="Hutchinson M.I."/>
            <person name="Powell A.J."/>
            <person name="Barry K."/>
            <person name="Miller A.N."/>
            <person name="Grigoriev I.V."/>
            <person name="Debuchy R."/>
            <person name="Gladieux P."/>
            <person name="Hiltunen Thoren M."/>
            <person name="Johannesson H."/>
        </authorList>
    </citation>
    <scope>NUCLEOTIDE SEQUENCE</scope>
    <source>
        <strain evidence="3">CBS 103.79</strain>
    </source>
</reference>
<evidence type="ECO:0000256" key="1">
    <source>
        <dbReference type="SAM" id="MobiDB-lite"/>
    </source>
</evidence>
<keyword evidence="2" id="KW-0732">Signal</keyword>
<feature type="region of interest" description="Disordered" evidence="1">
    <location>
        <begin position="214"/>
        <end position="236"/>
    </location>
</feature>
<keyword evidence="4" id="KW-1185">Reference proteome</keyword>
<dbReference type="PANTHER" id="PTHR47332:SF6">
    <property type="entry name" value="SET DOMAIN-CONTAINING PROTEIN"/>
    <property type="match status" value="1"/>
</dbReference>
<accession>A0AAN6MEB5</accession>
<comment type="caution">
    <text evidence="3">The sequence shown here is derived from an EMBL/GenBank/DDBJ whole genome shotgun (WGS) entry which is preliminary data.</text>
</comment>
<dbReference type="Proteomes" id="UP001303889">
    <property type="component" value="Unassembled WGS sequence"/>
</dbReference>
<evidence type="ECO:0000256" key="2">
    <source>
        <dbReference type="SAM" id="SignalP"/>
    </source>
</evidence>
<protein>
    <recommendedName>
        <fullName evidence="5">SET domain-containing protein</fullName>
    </recommendedName>
</protein>